<dbReference type="EMBL" id="JAGMVJ010000008">
    <property type="protein sequence ID" value="KAH7088522.1"/>
    <property type="molecule type" value="Genomic_DNA"/>
</dbReference>
<dbReference type="Proteomes" id="UP000813461">
    <property type="component" value="Unassembled WGS sequence"/>
</dbReference>
<evidence type="ECO:0000313" key="2">
    <source>
        <dbReference type="EMBL" id="KAH7088522.1"/>
    </source>
</evidence>
<accession>A0A8K0R7P9</accession>
<protein>
    <submittedName>
        <fullName evidence="2">Uncharacterized protein</fullName>
    </submittedName>
</protein>
<keyword evidence="3" id="KW-1185">Reference proteome</keyword>
<sequence>MMQTDPVATRVRKRHDTIHPTSRSKGLKVDLTTIGSPETYLSTLPVASARVISHRVPKRSILHVDHVQTPPLREPAAKETRHPGQPELWSHDVPWANFTSVRRVWRVQSPGRPADSLVGQDCGQGRSAHMSRSPIVRRFNAPFTSSSLRPAPRYICTRVNVTLQTLFPKKTLRKTFPSANGSAFLVSSSADQPHVSENHSTRRRKIFRLVLPHTTSLAKTLTIA</sequence>
<name>A0A8K0R7P9_9PLEO</name>
<organism evidence="2 3">
    <name type="scientific">Paraphoma chrysanthemicola</name>
    <dbReference type="NCBI Taxonomy" id="798071"/>
    <lineage>
        <taxon>Eukaryota</taxon>
        <taxon>Fungi</taxon>
        <taxon>Dikarya</taxon>
        <taxon>Ascomycota</taxon>
        <taxon>Pezizomycotina</taxon>
        <taxon>Dothideomycetes</taxon>
        <taxon>Pleosporomycetidae</taxon>
        <taxon>Pleosporales</taxon>
        <taxon>Pleosporineae</taxon>
        <taxon>Phaeosphaeriaceae</taxon>
        <taxon>Paraphoma</taxon>
    </lineage>
</organism>
<gene>
    <name evidence="2" type="ORF">FB567DRAFT_579365</name>
</gene>
<feature type="region of interest" description="Disordered" evidence="1">
    <location>
        <begin position="1"/>
        <end position="24"/>
    </location>
</feature>
<evidence type="ECO:0000313" key="3">
    <source>
        <dbReference type="Proteomes" id="UP000813461"/>
    </source>
</evidence>
<evidence type="ECO:0000256" key="1">
    <source>
        <dbReference type="SAM" id="MobiDB-lite"/>
    </source>
</evidence>
<dbReference type="AlphaFoldDB" id="A0A8K0R7P9"/>
<comment type="caution">
    <text evidence="2">The sequence shown here is derived from an EMBL/GenBank/DDBJ whole genome shotgun (WGS) entry which is preliminary data.</text>
</comment>
<reference evidence="2" key="1">
    <citation type="journal article" date="2021" name="Nat. Commun.">
        <title>Genetic determinants of endophytism in the Arabidopsis root mycobiome.</title>
        <authorList>
            <person name="Mesny F."/>
            <person name="Miyauchi S."/>
            <person name="Thiergart T."/>
            <person name="Pickel B."/>
            <person name="Atanasova L."/>
            <person name="Karlsson M."/>
            <person name="Huettel B."/>
            <person name="Barry K.W."/>
            <person name="Haridas S."/>
            <person name="Chen C."/>
            <person name="Bauer D."/>
            <person name="Andreopoulos W."/>
            <person name="Pangilinan J."/>
            <person name="LaButti K."/>
            <person name="Riley R."/>
            <person name="Lipzen A."/>
            <person name="Clum A."/>
            <person name="Drula E."/>
            <person name="Henrissat B."/>
            <person name="Kohler A."/>
            <person name="Grigoriev I.V."/>
            <person name="Martin F.M."/>
            <person name="Hacquard S."/>
        </authorList>
    </citation>
    <scope>NUCLEOTIDE SEQUENCE</scope>
    <source>
        <strain evidence="2">MPI-SDFR-AT-0120</strain>
    </source>
</reference>
<proteinExistence type="predicted"/>